<accession>A0A9J6BTR8</accession>
<dbReference type="EMBL" id="JADBJN010000003">
    <property type="protein sequence ID" value="KAG5673281.1"/>
    <property type="molecule type" value="Genomic_DNA"/>
</dbReference>
<feature type="signal peptide" evidence="2">
    <location>
        <begin position="1"/>
        <end position="22"/>
    </location>
</feature>
<feature type="region of interest" description="Disordered" evidence="1">
    <location>
        <begin position="72"/>
        <end position="93"/>
    </location>
</feature>
<dbReference type="AlphaFoldDB" id="A0A9J6BTR8"/>
<reference evidence="3" key="1">
    <citation type="submission" date="2021-03" db="EMBL/GenBank/DDBJ databases">
        <title>Chromosome level genome of the anhydrobiotic midge Polypedilum vanderplanki.</title>
        <authorList>
            <person name="Yoshida Y."/>
            <person name="Kikawada T."/>
            <person name="Gusev O."/>
        </authorList>
    </citation>
    <scope>NUCLEOTIDE SEQUENCE</scope>
    <source>
        <strain evidence="3">NIAS01</strain>
        <tissue evidence="3">Whole body or cell culture</tissue>
    </source>
</reference>
<feature type="compositionally biased region" description="Low complexity" evidence="1">
    <location>
        <begin position="478"/>
        <end position="494"/>
    </location>
</feature>
<feature type="chain" id="PRO_5039946365" evidence="2">
    <location>
        <begin position="23"/>
        <end position="568"/>
    </location>
</feature>
<protein>
    <submittedName>
        <fullName evidence="3">Uncharacterized protein</fullName>
    </submittedName>
</protein>
<evidence type="ECO:0000256" key="2">
    <source>
        <dbReference type="SAM" id="SignalP"/>
    </source>
</evidence>
<feature type="region of interest" description="Disordered" evidence="1">
    <location>
        <begin position="466"/>
        <end position="497"/>
    </location>
</feature>
<sequence length="568" mass="63134">MLGLHLISCIIIFISCIFQASLLPLKHNTINKNTNYDDFKSYYYPSPRQRANELHDSIGDDNDSIVTKSEMMESSASNYYSPHQQQQQHDEDEYSDYAADVSAMSPENFESAKINPNEGNKKINITNEMMILEVSDIKPNLTLLQQQQVPIDINTNNSNSNSKFSKLLFSSPSATVTSNGPSGPFKAIICHDCENSGVNVGHSVSFSAIKSWNVGSSSNVAQKSSFNESLVKQNHQDFNISGAVEHTSEKYFDAVINSNNNKNSELSINQNVPIENQGSNAYKTETITVNDSIGQQKPTSLSKDWNYSLLTVRNENIKVNNPIMLSTTTTTEIPIPIAQKKPIFNDLLKVPYDVLNQPLTEAPPSSSSTGGGSGTVVVAAIEEGAAAIKQTQIHINHQQKFNDTITNYQHFQQFIQKSPTATNHHHHYQSTPMPEQNYEVDEAVSLMTNGRAHGVQLTTPKVNTHVSDEKNENHHGISLQQPQQQHQTSSSPLHVSHDDQDAKFGVVFEGRDFRKYKVEEKTADGFIVGEYGYLSNTDGSPIFGVRYTADSNINPQLIYDALLKFLKL</sequence>
<dbReference type="Proteomes" id="UP001107558">
    <property type="component" value="Chromosome 3"/>
</dbReference>
<feature type="compositionally biased region" description="Basic and acidic residues" evidence="1">
    <location>
        <begin position="466"/>
        <end position="475"/>
    </location>
</feature>
<keyword evidence="4" id="KW-1185">Reference proteome</keyword>
<organism evidence="3 4">
    <name type="scientific">Polypedilum vanderplanki</name>
    <name type="common">Sleeping chironomid midge</name>
    <dbReference type="NCBI Taxonomy" id="319348"/>
    <lineage>
        <taxon>Eukaryota</taxon>
        <taxon>Metazoa</taxon>
        <taxon>Ecdysozoa</taxon>
        <taxon>Arthropoda</taxon>
        <taxon>Hexapoda</taxon>
        <taxon>Insecta</taxon>
        <taxon>Pterygota</taxon>
        <taxon>Neoptera</taxon>
        <taxon>Endopterygota</taxon>
        <taxon>Diptera</taxon>
        <taxon>Nematocera</taxon>
        <taxon>Chironomoidea</taxon>
        <taxon>Chironomidae</taxon>
        <taxon>Chironominae</taxon>
        <taxon>Polypedilum</taxon>
        <taxon>Polypedilum</taxon>
    </lineage>
</organism>
<feature type="compositionally biased region" description="Polar residues" evidence="1">
    <location>
        <begin position="72"/>
        <end position="82"/>
    </location>
</feature>
<evidence type="ECO:0000313" key="4">
    <source>
        <dbReference type="Proteomes" id="UP001107558"/>
    </source>
</evidence>
<keyword evidence="2" id="KW-0732">Signal</keyword>
<dbReference type="OrthoDB" id="6507260at2759"/>
<name>A0A9J6BTR8_POLVA</name>
<comment type="caution">
    <text evidence="3">The sequence shown here is derived from an EMBL/GenBank/DDBJ whole genome shotgun (WGS) entry which is preliminary data.</text>
</comment>
<evidence type="ECO:0000313" key="3">
    <source>
        <dbReference type="EMBL" id="KAG5673281.1"/>
    </source>
</evidence>
<gene>
    <name evidence="3" type="ORF">PVAND_003341</name>
</gene>
<proteinExistence type="predicted"/>
<evidence type="ECO:0000256" key="1">
    <source>
        <dbReference type="SAM" id="MobiDB-lite"/>
    </source>
</evidence>